<dbReference type="Proteomes" id="UP000184080">
    <property type="component" value="Unassembled WGS sequence"/>
</dbReference>
<dbReference type="InterPro" id="IPR036259">
    <property type="entry name" value="MFS_trans_sf"/>
</dbReference>
<keyword evidence="11" id="KW-1185">Reference proteome</keyword>
<feature type="transmembrane region" description="Helical" evidence="8">
    <location>
        <begin position="98"/>
        <end position="123"/>
    </location>
</feature>
<keyword evidence="3" id="KW-1003">Cell membrane</keyword>
<feature type="transmembrane region" description="Helical" evidence="8">
    <location>
        <begin position="334"/>
        <end position="357"/>
    </location>
</feature>
<feature type="transmembrane region" description="Helical" evidence="8">
    <location>
        <begin position="208"/>
        <end position="228"/>
    </location>
</feature>
<gene>
    <name evidence="10" type="ORF">SAMN05444401_0189</name>
</gene>
<reference evidence="10 11" key="1">
    <citation type="submission" date="2016-11" db="EMBL/GenBank/DDBJ databases">
        <authorList>
            <person name="Jaros S."/>
            <person name="Januszkiewicz K."/>
            <person name="Wedrychowicz H."/>
        </authorList>
    </citation>
    <scope>NUCLEOTIDE SEQUENCE [LARGE SCALE GENOMIC DNA]</scope>
    <source>
        <strain evidence="10 11">DSM 21864</strain>
    </source>
</reference>
<dbReference type="InterPro" id="IPR020846">
    <property type="entry name" value="MFS_dom"/>
</dbReference>
<organism evidence="10 11">
    <name type="scientific">Clostridium amylolyticum</name>
    <dbReference type="NCBI Taxonomy" id="1121298"/>
    <lineage>
        <taxon>Bacteria</taxon>
        <taxon>Bacillati</taxon>
        <taxon>Bacillota</taxon>
        <taxon>Clostridia</taxon>
        <taxon>Eubacteriales</taxon>
        <taxon>Clostridiaceae</taxon>
        <taxon>Clostridium</taxon>
    </lineage>
</organism>
<dbReference type="GO" id="GO:0030395">
    <property type="term" value="F:lactose binding"/>
    <property type="evidence" value="ECO:0007669"/>
    <property type="project" value="TreeGrafter"/>
</dbReference>
<dbReference type="GO" id="GO:0015528">
    <property type="term" value="F:lactose:proton symporter activity"/>
    <property type="evidence" value="ECO:0007669"/>
    <property type="project" value="TreeGrafter"/>
</dbReference>
<keyword evidence="6 8" id="KW-1133">Transmembrane helix</keyword>
<feature type="transmembrane region" description="Helical" evidence="8">
    <location>
        <begin position="363"/>
        <end position="382"/>
    </location>
</feature>
<dbReference type="AlphaFoldDB" id="A0A1M6NF69"/>
<keyword evidence="4" id="KW-0997">Cell inner membrane</keyword>
<evidence type="ECO:0000256" key="3">
    <source>
        <dbReference type="ARBA" id="ARBA00022475"/>
    </source>
</evidence>
<feature type="transmembrane region" description="Helical" evidence="8">
    <location>
        <begin position="276"/>
        <end position="294"/>
    </location>
</feature>
<dbReference type="EMBL" id="FQZO01000011">
    <property type="protein sequence ID" value="SHJ94365.1"/>
    <property type="molecule type" value="Genomic_DNA"/>
</dbReference>
<protein>
    <submittedName>
        <fullName evidence="10">MFS transporter, PPP family, 3-phenylpropionic acid transporter</fullName>
    </submittedName>
</protein>
<dbReference type="Gene3D" id="1.20.1250.20">
    <property type="entry name" value="MFS general substrate transporter like domains"/>
    <property type="match status" value="2"/>
</dbReference>
<dbReference type="RefSeq" id="WP_083600024.1">
    <property type="nucleotide sequence ID" value="NZ_FQZO01000011.1"/>
</dbReference>
<sequence length="401" mass="44239">MERKMTLKYAALQGSYWMTFCSIVVYSSVFLLSREFSASQIGILIAWANIFSVVLQPIIAGFADKSNKITIQRLAVLIALGGLAPLGIILFIPNVKLVVAGLFIIVITAVGILMPLINGISVYYENKGYNINFGLARGIGSLSFAVASYILGYLIKKQGENIILVAAMILFAFMILMLNMFKIKNVDSSPEQKKSPVKSKDKYFFQEYKMFSLLLLGVVFLFAFHNMINTYLVQIITHVGGDSKDMGISLAIAALCELPAMFLFSKVVKKISADKLLKLSGIFFTIKSVAFYFAHSVVMIHLSQLLQVLSFALYIPASVYYANQVMKEEDKIKGQALFTAALTAGGMVGNLLGGYLIDYKGVSTMLLWCIAFSTAGMIIFFFSARKVGNYELNEAKGEYIS</sequence>
<dbReference type="PANTHER" id="PTHR23522">
    <property type="entry name" value="BLL5896 PROTEIN"/>
    <property type="match status" value="1"/>
</dbReference>
<dbReference type="Pfam" id="PF12832">
    <property type="entry name" value="MFS_1_like"/>
    <property type="match status" value="1"/>
</dbReference>
<dbReference type="GO" id="GO:0005886">
    <property type="term" value="C:plasma membrane"/>
    <property type="evidence" value="ECO:0007669"/>
    <property type="project" value="UniProtKB-SubCell"/>
</dbReference>
<feature type="transmembrane region" description="Helical" evidence="8">
    <location>
        <begin position="300"/>
        <end position="322"/>
    </location>
</feature>
<evidence type="ECO:0000256" key="7">
    <source>
        <dbReference type="ARBA" id="ARBA00023136"/>
    </source>
</evidence>
<dbReference type="STRING" id="1121298.SAMN05444401_0189"/>
<feature type="domain" description="Major facilitator superfamily (MFS) profile" evidence="9">
    <location>
        <begin position="210"/>
        <end position="401"/>
    </location>
</feature>
<feature type="transmembrane region" description="Helical" evidence="8">
    <location>
        <begin position="248"/>
        <end position="264"/>
    </location>
</feature>
<feature type="transmembrane region" description="Helical" evidence="8">
    <location>
        <begin position="135"/>
        <end position="155"/>
    </location>
</feature>
<proteinExistence type="predicted"/>
<feature type="transmembrane region" description="Helical" evidence="8">
    <location>
        <begin position="38"/>
        <end position="62"/>
    </location>
</feature>
<evidence type="ECO:0000259" key="9">
    <source>
        <dbReference type="PROSITE" id="PS50850"/>
    </source>
</evidence>
<dbReference type="OrthoDB" id="1653456at2"/>
<comment type="subcellular location">
    <subcellularLocation>
        <location evidence="1">Cell inner membrane</location>
        <topology evidence="1">Multi-pass membrane protein</topology>
    </subcellularLocation>
</comment>
<name>A0A1M6NF69_9CLOT</name>
<dbReference type="SUPFAM" id="SSF103473">
    <property type="entry name" value="MFS general substrate transporter"/>
    <property type="match status" value="1"/>
</dbReference>
<keyword evidence="7 8" id="KW-0472">Membrane</keyword>
<evidence type="ECO:0000256" key="1">
    <source>
        <dbReference type="ARBA" id="ARBA00004429"/>
    </source>
</evidence>
<feature type="transmembrane region" description="Helical" evidence="8">
    <location>
        <begin position="74"/>
        <end position="92"/>
    </location>
</feature>
<evidence type="ECO:0000313" key="10">
    <source>
        <dbReference type="EMBL" id="SHJ94365.1"/>
    </source>
</evidence>
<feature type="transmembrane region" description="Helical" evidence="8">
    <location>
        <begin position="12"/>
        <end position="32"/>
    </location>
</feature>
<evidence type="ECO:0000256" key="4">
    <source>
        <dbReference type="ARBA" id="ARBA00022519"/>
    </source>
</evidence>
<keyword evidence="5 8" id="KW-0812">Transmembrane</keyword>
<evidence type="ECO:0000256" key="2">
    <source>
        <dbReference type="ARBA" id="ARBA00022448"/>
    </source>
</evidence>
<feature type="transmembrane region" description="Helical" evidence="8">
    <location>
        <begin position="161"/>
        <end position="181"/>
    </location>
</feature>
<evidence type="ECO:0000256" key="5">
    <source>
        <dbReference type="ARBA" id="ARBA00022692"/>
    </source>
</evidence>
<keyword evidence="2" id="KW-0813">Transport</keyword>
<evidence type="ECO:0000256" key="8">
    <source>
        <dbReference type="SAM" id="Phobius"/>
    </source>
</evidence>
<dbReference type="PROSITE" id="PS50850">
    <property type="entry name" value="MFS"/>
    <property type="match status" value="1"/>
</dbReference>
<evidence type="ECO:0000313" key="11">
    <source>
        <dbReference type="Proteomes" id="UP000184080"/>
    </source>
</evidence>
<evidence type="ECO:0000256" key="6">
    <source>
        <dbReference type="ARBA" id="ARBA00022989"/>
    </source>
</evidence>
<accession>A0A1M6NF69</accession>
<dbReference type="PANTHER" id="PTHR23522:SF10">
    <property type="entry name" value="3-PHENYLPROPIONIC ACID TRANSPORTER-RELATED"/>
    <property type="match status" value="1"/>
</dbReference>
<dbReference type="InterPro" id="IPR024989">
    <property type="entry name" value="MFS_assoc_dom"/>
</dbReference>